<dbReference type="PANTHER" id="PTHR42718:SF9">
    <property type="entry name" value="MAJOR FACILITATOR SUPERFAMILY MULTIDRUG TRANSPORTER MFSC"/>
    <property type="match status" value="1"/>
</dbReference>
<evidence type="ECO:0000256" key="3">
    <source>
        <dbReference type="ARBA" id="ARBA00022448"/>
    </source>
</evidence>
<dbReference type="SUPFAM" id="SSF103473">
    <property type="entry name" value="MFS general substrate transporter"/>
    <property type="match status" value="1"/>
</dbReference>
<evidence type="ECO:0000256" key="5">
    <source>
        <dbReference type="ARBA" id="ARBA00022692"/>
    </source>
</evidence>
<comment type="similarity">
    <text evidence="2">Belongs to the major facilitator superfamily. EmrB family.</text>
</comment>
<evidence type="ECO:0000256" key="2">
    <source>
        <dbReference type="ARBA" id="ARBA00008537"/>
    </source>
</evidence>
<organism evidence="10 11">
    <name type="scientific">Desulfofundulus australicus DSM 11792</name>
    <dbReference type="NCBI Taxonomy" id="1121425"/>
    <lineage>
        <taxon>Bacteria</taxon>
        <taxon>Bacillati</taxon>
        <taxon>Bacillota</taxon>
        <taxon>Clostridia</taxon>
        <taxon>Eubacteriales</taxon>
        <taxon>Peptococcaceae</taxon>
        <taxon>Desulfofundulus</taxon>
    </lineage>
</organism>
<dbReference type="OrthoDB" id="102502at2"/>
<keyword evidence="3" id="KW-0813">Transport</keyword>
<feature type="domain" description="Major facilitator superfamily (MFS) profile" evidence="9">
    <location>
        <begin position="5"/>
        <end position="452"/>
    </location>
</feature>
<evidence type="ECO:0000313" key="10">
    <source>
        <dbReference type="EMBL" id="SHF20834.1"/>
    </source>
</evidence>
<dbReference type="Gene3D" id="1.20.1250.20">
    <property type="entry name" value="MFS general substrate transporter like domains"/>
    <property type="match status" value="1"/>
</dbReference>
<feature type="transmembrane region" description="Helical" evidence="8">
    <location>
        <begin position="384"/>
        <end position="408"/>
    </location>
</feature>
<dbReference type="PROSITE" id="PS50850">
    <property type="entry name" value="MFS"/>
    <property type="match status" value="1"/>
</dbReference>
<dbReference type="PRINTS" id="PR01036">
    <property type="entry name" value="TCRTETB"/>
</dbReference>
<dbReference type="GO" id="GO:0005886">
    <property type="term" value="C:plasma membrane"/>
    <property type="evidence" value="ECO:0007669"/>
    <property type="project" value="UniProtKB-SubCell"/>
</dbReference>
<name>A0A1M4ZS43_9FIRM</name>
<dbReference type="NCBIfam" id="TIGR00711">
    <property type="entry name" value="efflux_EmrB"/>
    <property type="match status" value="1"/>
</dbReference>
<evidence type="ECO:0000256" key="1">
    <source>
        <dbReference type="ARBA" id="ARBA00004651"/>
    </source>
</evidence>
<dbReference type="InterPro" id="IPR020846">
    <property type="entry name" value="MFS_dom"/>
</dbReference>
<feature type="transmembrane region" description="Helical" evidence="8">
    <location>
        <begin position="320"/>
        <end position="339"/>
    </location>
</feature>
<accession>A0A1M4ZS43</accession>
<dbReference type="Proteomes" id="UP000184196">
    <property type="component" value="Unassembled WGS sequence"/>
</dbReference>
<dbReference type="InterPro" id="IPR004638">
    <property type="entry name" value="EmrB-like"/>
</dbReference>
<keyword evidence="5 8" id="KW-0812">Transmembrane</keyword>
<dbReference type="InterPro" id="IPR036259">
    <property type="entry name" value="MFS_trans_sf"/>
</dbReference>
<evidence type="ECO:0000256" key="4">
    <source>
        <dbReference type="ARBA" id="ARBA00022475"/>
    </source>
</evidence>
<gene>
    <name evidence="10" type="ORF">SAMN02745218_01682</name>
</gene>
<dbReference type="Gene3D" id="1.20.1720.10">
    <property type="entry name" value="Multidrug resistance protein D"/>
    <property type="match status" value="1"/>
</dbReference>
<dbReference type="EMBL" id="FQUW01000018">
    <property type="protein sequence ID" value="SHF20834.1"/>
    <property type="molecule type" value="Genomic_DNA"/>
</dbReference>
<protein>
    <submittedName>
        <fullName evidence="10">Drug resistance transporter, EmrB/QacA subfamily</fullName>
    </submittedName>
</protein>
<feature type="transmembrane region" description="Helical" evidence="8">
    <location>
        <begin position="288"/>
        <end position="308"/>
    </location>
</feature>
<reference evidence="11" key="1">
    <citation type="submission" date="2016-11" db="EMBL/GenBank/DDBJ databases">
        <authorList>
            <person name="Varghese N."/>
            <person name="Submissions S."/>
        </authorList>
    </citation>
    <scope>NUCLEOTIDE SEQUENCE [LARGE SCALE GENOMIC DNA]</scope>
    <source>
        <strain evidence="11">DSM 11792</strain>
    </source>
</reference>
<dbReference type="FunFam" id="1.20.1250.20:FF:000503">
    <property type="entry name" value="Drug resistance transporter, EmrB/QacA subfamily"/>
    <property type="match status" value="1"/>
</dbReference>
<feature type="transmembrane region" description="Helical" evidence="8">
    <location>
        <begin position="157"/>
        <end position="179"/>
    </location>
</feature>
<dbReference type="InterPro" id="IPR011701">
    <property type="entry name" value="MFS"/>
</dbReference>
<feature type="transmembrane region" description="Helical" evidence="8">
    <location>
        <begin position="217"/>
        <end position="234"/>
    </location>
</feature>
<feature type="transmembrane region" description="Helical" evidence="8">
    <location>
        <begin position="129"/>
        <end position="151"/>
    </location>
</feature>
<feature type="transmembrane region" description="Helical" evidence="8">
    <location>
        <begin position="38"/>
        <end position="59"/>
    </location>
</feature>
<feature type="transmembrane region" description="Helical" evidence="8">
    <location>
        <begin position="254"/>
        <end position="276"/>
    </location>
</feature>
<keyword evidence="11" id="KW-1185">Reference proteome</keyword>
<keyword evidence="4" id="KW-1003">Cell membrane</keyword>
<evidence type="ECO:0000313" key="11">
    <source>
        <dbReference type="Proteomes" id="UP000184196"/>
    </source>
</evidence>
<dbReference type="Pfam" id="PF07690">
    <property type="entry name" value="MFS_1"/>
    <property type="match status" value="1"/>
</dbReference>
<feature type="transmembrane region" description="Helical" evidence="8">
    <location>
        <begin position="71"/>
        <end position="90"/>
    </location>
</feature>
<dbReference type="GO" id="GO:0022857">
    <property type="term" value="F:transmembrane transporter activity"/>
    <property type="evidence" value="ECO:0007669"/>
    <property type="project" value="InterPro"/>
</dbReference>
<keyword evidence="6 8" id="KW-1133">Transmembrane helix</keyword>
<feature type="transmembrane region" description="Helical" evidence="8">
    <location>
        <begin position="428"/>
        <end position="445"/>
    </location>
</feature>
<comment type="subcellular location">
    <subcellularLocation>
        <location evidence="1">Cell membrane</location>
        <topology evidence="1">Multi-pass membrane protein</topology>
    </subcellularLocation>
</comment>
<dbReference type="AlphaFoldDB" id="A0A1M4ZS43"/>
<dbReference type="PANTHER" id="PTHR42718">
    <property type="entry name" value="MAJOR FACILITATOR SUPERFAMILY MULTIDRUG TRANSPORTER MFSC"/>
    <property type="match status" value="1"/>
</dbReference>
<evidence type="ECO:0000256" key="8">
    <source>
        <dbReference type="SAM" id="Phobius"/>
    </source>
</evidence>
<evidence type="ECO:0000256" key="6">
    <source>
        <dbReference type="ARBA" id="ARBA00022989"/>
    </source>
</evidence>
<dbReference type="RefSeq" id="WP_073165080.1">
    <property type="nucleotide sequence ID" value="NZ_FQUW01000018.1"/>
</dbReference>
<feature type="transmembrane region" description="Helical" evidence="8">
    <location>
        <begin position="191"/>
        <end position="211"/>
    </location>
</feature>
<dbReference type="CDD" id="cd17321">
    <property type="entry name" value="MFS_MMR_MDR_like"/>
    <property type="match status" value="1"/>
</dbReference>
<feature type="transmembrane region" description="Helical" evidence="8">
    <location>
        <begin position="345"/>
        <end position="363"/>
    </location>
</feature>
<evidence type="ECO:0000256" key="7">
    <source>
        <dbReference type="ARBA" id="ARBA00023136"/>
    </source>
</evidence>
<sequence>MKKYVLLAATLASFLTPFMGSAINLAIPSIGREFHLDAMMLNWIVTSYLLASCAFLLPFGRAGDLYGRKKVFLAGIVAYTVFSLLSGLATSGQALLIFRVLHGIGGAMIFGTGMAILTAAFPPQERGKVLGINVAAVYTGLSLGPVLGGFLTHNLGWRYIFFLNFILGLIVLLVTLFKLKGEWRDVRGEKYDLAGAFLYTLGMASFMYGIASVNAGTLAHMILALGLLLMVMFVRQELRFSFPLLNLSLFRNLIFAFSNLAALIHYSATFAVGYLLSLYLQVTRGLDAQVAGFILLAQPVLMALLSPLAGRLSDRVEPRVLASLGMALSAAGLFFFSLITSTTPLWVIVGNLVLLGIGFALFSSPNTNAVMSAVEKRYYGVASATLGTMRLVGQALSMALVTLFFGLYLKGRAITPEAGTLLMKSMDLSFLLFAVLCACGIYFSLARGEVRAKQGER</sequence>
<proteinExistence type="inferred from homology"/>
<evidence type="ECO:0000259" key="9">
    <source>
        <dbReference type="PROSITE" id="PS50850"/>
    </source>
</evidence>
<keyword evidence="7 8" id="KW-0472">Membrane</keyword>
<feature type="transmembrane region" description="Helical" evidence="8">
    <location>
        <begin position="96"/>
        <end position="117"/>
    </location>
</feature>